<evidence type="ECO:0000256" key="7">
    <source>
        <dbReference type="ARBA" id="ARBA00022759"/>
    </source>
</evidence>
<gene>
    <name evidence="12" type="ORF">EVA_18193</name>
</gene>
<dbReference type="Pfam" id="PF04313">
    <property type="entry name" value="HSDR_N"/>
    <property type="match status" value="1"/>
</dbReference>
<feature type="non-terminal residue" evidence="12">
    <location>
        <position position="200"/>
    </location>
</feature>
<evidence type="ECO:0000313" key="12">
    <source>
        <dbReference type="EMBL" id="EJW93700.1"/>
    </source>
</evidence>
<dbReference type="PANTHER" id="PTHR30195:SF16">
    <property type="entry name" value="TYPE I RESTRICTION ENZYME ENDONUCLEASE SUBUNIT"/>
    <property type="match status" value="1"/>
</dbReference>
<feature type="domain" description="Restriction endonuclease type I HsdR N-terminal" evidence="11">
    <location>
        <begin position="32"/>
        <end position="139"/>
    </location>
</feature>
<keyword evidence="8" id="KW-0378">Hydrolase</keyword>
<keyword evidence="10" id="KW-0238">DNA-binding</keyword>
<dbReference type="EC" id="3.1.21.3" evidence="3"/>
<evidence type="ECO:0000256" key="10">
    <source>
        <dbReference type="ARBA" id="ARBA00023125"/>
    </source>
</evidence>
<dbReference type="InterPro" id="IPR007409">
    <property type="entry name" value="Restrct_endonuc_type1_HsdR_N"/>
</dbReference>
<dbReference type="InterPro" id="IPR051268">
    <property type="entry name" value="Type-I_R_enzyme_R_subunit"/>
</dbReference>
<reference evidence="12" key="1">
    <citation type="journal article" date="2012" name="PLoS ONE">
        <title>Gene sets for utilization of primary and secondary nutrition supplies in the distal gut of endangered iberian lynx.</title>
        <authorList>
            <person name="Alcaide M."/>
            <person name="Messina E."/>
            <person name="Richter M."/>
            <person name="Bargiela R."/>
            <person name="Peplies J."/>
            <person name="Huws S.A."/>
            <person name="Newbold C.J."/>
            <person name="Golyshin P.N."/>
            <person name="Simon M.A."/>
            <person name="Lopez G."/>
            <person name="Yakimov M.M."/>
            <person name="Ferrer M."/>
        </authorList>
    </citation>
    <scope>NUCLEOTIDE SEQUENCE</scope>
</reference>
<evidence type="ECO:0000259" key="11">
    <source>
        <dbReference type="Pfam" id="PF04313"/>
    </source>
</evidence>
<evidence type="ECO:0000256" key="1">
    <source>
        <dbReference type="ARBA" id="ARBA00000851"/>
    </source>
</evidence>
<keyword evidence="7" id="KW-0255">Endonuclease</keyword>
<evidence type="ECO:0000256" key="8">
    <source>
        <dbReference type="ARBA" id="ARBA00022801"/>
    </source>
</evidence>
<evidence type="ECO:0000256" key="4">
    <source>
        <dbReference type="ARBA" id="ARBA00022722"/>
    </source>
</evidence>
<dbReference type="CDD" id="cd22332">
    <property type="entry name" value="HsdR_N"/>
    <property type="match status" value="1"/>
</dbReference>
<protein>
    <recommendedName>
        <fullName evidence="3">type I site-specific deoxyribonuclease</fullName>
        <ecNumber evidence="3">3.1.21.3</ecNumber>
    </recommendedName>
</protein>
<dbReference type="GO" id="GO:0005524">
    <property type="term" value="F:ATP binding"/>
    <property type="evidence" value="ECO:0007669"/>
    <property type="project" value="UniProtKB-KW"/>
</dbReference>
<keyword evidence="6" id="KW-0680">Restriction system</keyword>
<evidence type="ECO:0000256" key="6">
    <source>
        <dbReference type="ARBA" id="ARBA00022747"/>
    </source>
</evidence>
<dbReference type="AlphaFoldDB" id="J9C1K6"/>
<evidence type="ECO:0000256" key="9">
    <source>
        <dbReference type="ARBA" id="ARBA00022840"/>
    </source>
</evidence>
<evidence type="ECO:0000256" key="3">
    <source>
        <dbReference type="ARBA" id="ARBA00012654"/>
    </source>
</evidence>
<keyword evidence="5" id="KW-0547">Nucleotide-binding</keyword>
<dbReference type="GO" id="GO:0009307">
    <property type="term" value="P:DNA restriction-modification system"/>
    <property type="evidence" value="ECO:0007669"/>
    <property type="project" value="UniProtKB-KW"/>
</dbReference>
<keyword evidence="9" id="KW-0067">ATP-binding</keyword>
<comment type="catalytic activity">
    <reaction evidence="1">
        <text>Endonucleolytic cleavage of DNA to give random double-stranded fragments with terminal 5'-phosphates, ATP is simultaneously hydrolyzed.</text>
        <dbReference type="EC" id="3.1.21.3"/>
    </reaction>
</comment>
<dbReference type="Gene3D" id="3.90.1570.50">
    <property type="match status" value="1"/>
</dbReference>
<comment type="similarity">
    <text evidence="2">Belongs to the HsdR family.</text>
</comment>
<dbReference type="PANTHER" id="PTHR30195">
    <property type="entry name" value="TYPE I SITE-SPECIFIC DEOXYRIBONUCLEASE PROTEIN SUBUNIT M AND R"/>
    <property type="match status" value="1"/>
</dbReference>
<sequence>ACNTPNDVNRLINGELISVKRDNPNDRNNFGKEVYLKIFDAKEIAAGQSRYQIVRQPRFKTAHQLSGDRRGDVMLLINGMPVIHIELKRSKVDVSQATFQIKRYMHEGVFASGLFKMVQIFVAMTPEETVYFANPGKEENFKTEFQFHWADFNNEVVSDWRRVTSDLLSIPMAHQLVGFYTIADEKDNTLKVLRSYQYFA</sequence>
<name>J9C1K6_9ZZZZ</name>
<evidence type="ECO:0000256" key="2">
    <source>
        <dbReference type="ARBA" id="ARBA00008598"/>
    </source>
</evidence>
<dbReference type="GO" id="GO:0003677">
    <property type="term" value="F:DNA binding"/>
    <property type="evidence" value="ECO:0007669"/>
    <property type="project" value="UniProtKB-KW"/>
</dbReference>
<proteinExistence type="inferred from homology"/>
<dbReference type="GO" id="GO:0009035">
    <property type="term" value="F:type I site-specific deoxyribonuclease activity"/>
    <property type="evidence" value="ECO:0007669"/>
    <property type="project" value="UniProtKB-EC"/>
</dbReference>
<accession>J9C1K6</accession>
<evidence type="ECO:0000256" key="5">
    <source>
        <dbReference type="ARBA" id="ARBA00022741"/>
    </source>
</evidence>
<feature type="non-terminal residue" evidence="12">
    <location>
        <position position="1"/>
    </location>
</feature>
<dbReference type="EMBL" id="AMCI01006812">
    <property type="protein sequence ID" value="EJW93700.1"/>
    <property type="molecule type" value="Genomic_DNA"/>
</dbReference>
<organism evidence="12">
    <name type="scientific">gut metagenome</name>
    <dbReference type="NCBI Taxonomy" id="749906"/>
    <lineage>
        <taxon>unclassified sequences</taxon>
        <taxon>metagenomes</taxon>
        <taxon>organismal metagenomes</taxon>
    </lineage>
</organism>
<comment type="caution">
    <text evidence="12">The sequence shown here is derived from an EMBL/GenBank/DDBJ whole genome shotgun (WGS) entry which is preliminary data.</text>
</comment>
<keyword evidence="4" id="KW-0540">Nuclease</keyword>